<protein>
    <submittedName>
        <fullName evidence="2">Uncharacterized protein</fullName>
    </submittedName>
</protein>
<organism evidence="2 3">
    <name type="scientific">Nonomuraea muscovyensis</name>
    <dbReference type="NCBI Taxonomy" id="1124761"/>
    <lineage>
        <taxon>Bacteria</taxon>
        <taxon>Bacillati</taxon>
        <taxon>Actinomycetota</taxon>
        <taxon>Actinomycetes</taxon>
        <taxon>Streptosporangiales</taxon>
        <taxon>Streptosporangiaceae</taxon>
        <taxon>Nonomuraea</taxon>
    </lineage>
</organism>
<sequence>MTSSSVPEEFGDLWSGDRERQNAAHAAMMRATGEPVPWAYEVGDDRGRRQVPAHVRDLVASMTASAGGPAATLATCPAMA</sequence>
<keyword evidence="3" id="KW-1185">Reference proteome</keyword>
<dbReference type="EMBL" id="JACHJB010000004">
    <property type="protein sequence ID" value="MBB6351234.1"/>
    <property type="molecule type" value="Genomic_DNA"/>
</dbReference>
<evidence type="ECO:0000313" key="2">
    <source>
        <dbReference type="EMBL" id="MBB6351234.1"/>
    </source>
</evidence>
<proteinExistence type="predicted"/>
<dbReference type="Proteomes" id="UP000583800">
    <property type="component" value="Unassembled WGS sequence"/>
</dbReference>
<evidence type="ECO:0000256" key="1">
    <source>
        <dbReference type="SAM" id="MobiDB-lite"/>
    </source>
</evidence>
<reference evidence="2 3" key="1">
    <citation type="submission" date="2020-08" db="EMBL/GenBank/DDBJ databases">
        <title>Sequencing the genomes of 1000 actinobacteria strains.</title>
        <authorList>
            <person name="Klenk H.-P."/>
        </authorList>
    </citation>
    <scope>NUCLEOTIDE SEQUENCE [LARGE SCALE GENOMIC DNA]</scope>
    <source>
        <strain evidence="2 3">DSM 45913</strain>
    </source>
</reference>
<gene>
    <name evidence="2" type="ORF">FHU36_007817</name>
</gene>
<evidence type="ECO:0000313" key="3">
    <source>
        <dbReference type="Proteomes" id="UP000583800"/>
    </source>
</evidence>
<dbReference type="RefSeq" id="WP_185089027.1">
    <property type="nucleotide sequence ID" value="NZ_JACHJB010000004.1"/>
</dbReference>
<comment type="caution">
    <text evidence="2">The sequence shown here is derived from an EMBL/GenBank/DDBJ whole genome shotgun (WGS) entry which is preliminary data.</text>
</comment>
<feature type="region of interest" description="Disordered" evidence="1">
    <location>
        <begin position="1"/>
        <end position="22"/>
    </location>
</feature>
<dbReference type="AlphaFoldDB" id="A0A7X0CA48"/>
<name>A0A7X0CA48_9ACTN</name>
<accession>A0A7X0CA48</accession>